<sequence>MSSTTTKNFKLNNGVEMPAVGVGCWMGAVGEGDHVTQMVKTALELGYRHVDTAANYGDEESVGKALKETNVPRGEIFLTTKVDQKDHGSVKEAMATSLRKLGVSYVDLYLMHWPMAFDASGGTLQPEESPTFVETWVAMEKLLADGATKAIGVSNFSIKTLETLLAHPSVSIVPAVNQVELHPALPQHDLLAFCTSRGILLMGYAPVGKNKYAAGDTTIAAIARAHSSSVTGAQVLLSWGVQRGTAVIPKSVHEERLRENLQLVELSEEEMATLDAFHMKPGMHHSVCGFHSPDLGGSCFGWTYDQLGWDVVIGGIH</sequence>
<dbReference type="FunFam" id="3.20.20.100:FF:000002">
    <property type="entry name" value="2,5-diketo-D-gluconic acid reductase A"/>
    <property type="match status" value="1"/>
</dbReference>
<feature type="site" description="Lowers pKa of active site Tyr" evidence="6">
    <location>
        <position position="81"/>
    </location>
</feature>
<protein>
    <submittedName>
        <fullName evidence="8">Aldo/keto reductase</fullName>
    </submittedName>
</protein>
<evidence type="ECO:0000256" key="5">
    <source>
        <dbReference type="PIRSR" id="PIRSR000097-2"/>
    </source>
</evidence>
<evidence type="ECO:0000313" key="8">
    <source>
        <dbReference type="EMBL" id="KLO11939.1"/>
    </source>
</evidence>
<evidence type="ECO:0000256" key="3">
    <source>
        <dbReference type="ARBA" id="ARBA00023002"/>
    </source>
</evidence>
<dbReference type="InParanoid" id="A0A0H2RJC4"/>
<dbReference type="InterPro" id="IPR023210">
    <property type="entry name" value="NADP_OxRdtase_dom"/>
</dbReference>
<name>A0A0H2RJC4_9AGAM</name>
<dbReference type="InterPro" id="IPR036812">
    <property type="entry name" value="NAD(P)_OxRdtase_dom_sf"/>
</dbReference>
<feature type="non-terminal residue" evidence="8">
    <location>
        <position position="317"/>
    </location>
</feature>
<keyword evidence="2" id="KW-0521">NADP</keyword>
<dbReference type="Pfam" id="PF00248">
    <property type="entry name" value="Aldo_ket_red"/>
    <property type="match status" value="1"/>
</dbReference>
<evidence type="ECO:0000256" key="6">
    <source>
        <dbReference type="PIRSR" id="PIRSR000097-3"/>
    </source>
</evidence>
<feature type="active site" description="Proton donor" evidence="4">
    <location>
        <position position="56"/>
    </location>
</feature>
<evidence type="ECO:0000313" key="9">
    <source>
        <dbReference type="Proteomes" id="UP000053477"/>
    </source>
</evidence>
<dbReference type="PRINTS" id="PR00069">
    <property type="entry name" value="ALDKETRDTASE"/>
</dbReference>
<dbReference type="InterPro" id="IPR018170">
    <property type="entry name" value="Aldo/ket_reductase_CS"/>
</dbReference>
<dbReference type="PANTHER" id="PTHR43827">
    <property type="entry name" value="2,5-DIKETO-D-GLUCONIC ACID REDUCTASE"/>
    <property type="match status" value="1"/>
</dbReference>
<dbReference type="AlphaFoldDB" id="A0A0H2RJC4"/>
<keyword evidence="9" id="KW-1185">Reference proteome</keyword>
<dbReference type="PIRSF" id="PIRSF000097">
    <property type="entry name" value="AKR"/>
    <property type="match status" value="1"/>
</dbReference>
<dbReference type="PROSITE" id="PS00063">
    <property type="entry name" value="ALDOKETO_REDUCTASE_3"/>
    <property type="match status" value="1"/>
</dbReference>
<reference evidence="8 9" key="1">
    <citation type="submission" date="2015-04" db="EMBL/GenBank/DDBJ databases">
        <title>Complete genome sequence of Schizopora paradoxa KUC8140, a cosmopolitan wood degrader in East Asia.</title>
        <authorList>
            <consortium name="DOE Joint Genome Institute"/>
            <person name="Min B."/>
            <person name="Park H."/>
            <person name="Jang Y."/>
            <person name="Kim J.-J."/>
            <person name="Kim K.H."/>
            <person name="Pangilinan J."/>
            <person name="Lipzen A."/>
            <person name="Riley R."/>
            <person name="Grigoriev I.V."/>
            <person name="Spatafora J.W."/>
            <person name="Choi I.-G."/>
        </authorList>
    </citation>
    <scope>NUCLEOTIDE SEQUENCE [LARGE SCALE GENOMIC DNA]</scope>
    <source>
        <strain evidence="8 9">KUC8140</strain>
    </source>
</reference>
<comment type="similarity">
    <text evidence="1">Belongs to the aldo/keto reductase family.</text>
</comment>
<evidence type="ECO:0000256" key="1">
    <source>
        <dbReference type="ARBA" id="ARBA00007905"/>
    </source>
</evidence>
<feature type="domain" description="NADP-dependent oxidoreductase" evidence="7">
    <location>
        <begin position="32"/>
        <end position="277"/>
    </location>
</feature>
<dbReference type="Gene3D" id="3.20.20.100">
    <property type="entry name" value="NADP-dependent oxidoreductase domain"/>
    <property type="match status" value="1"/>
</dbReference>
<evidence type="ECO:0000256" key="2">
    <source>
        <dbReference type="ARBA" id="ARBA00022857"/>
    </source>
</evidence>
<dbReference type="Proteomes" id="UP000053477">
    <property type="component" value="Unassembled WGS sequence"/>
</dbReference>
<feature type="binding site" evidence="5">
    <location>
        <position position="112"/>
    </location>
    <ligand>
        <name>substrate</name>
    </ligand>
</feature>
<accession>A0A0H2RJC4</accession>
<dbReference type="SUPFAM" id="SSF51430">
    <property type="entry name" value="NAD(P)-linked oxidoreductase"/>
    <property type="match status" value="1"/>
</dbReference>
<gene>
    <name evidence="8" type="ORF">SCHPADRAFT_854674</name>
</gene>
<evidence type="ECO:0000259" key="7">
    <source>
        <dbReference type="Pfam" id="PF00248"/>
    </source>
</evidence>
<dbReference type="CDD" id="cd19071">
    <property type="entry name" value="AKR_AKR1-5-like"/>
    <property type="match status" value="1"/>
</dbReference>
<evidence type="ECO:0000256" key="4">
    <source>
        <dbReference type="PIRSR" id="PIRSR000097-1"/>
    </source>
</evidence>
<dbReference type="EMBL" id="KQ085989">
    <property type="protein sequence ID" value="KLO11939.1"/>
    <property type="molecule type" value="Genomic_DNA"/>
</dbReference>
<dbReference type="OrthoDB" id="5945798at2759"/>
<organism evidence="8 9">
    <name type="scientific">Schizopora paradoxa</name>
    <dbReference type="NCBI Taxonomy" id="27342"/>
    <lineage>
        <taxon>Eukaryota</taxon>
        <taxon>Fungi</taxon>
        <taxon>Dikarya</taxon>
        <taxon>Basidiomycota</taxon>
        <taxon>Agaricomycotina</taxon>
        <taxon>Agaricomycetes</taxon>
        <taxon>Hymenochaetales</taxon>
        <taxon>Schizoporaceae</taxon>
        <taxon>Schizopora</taxon>
    </lineage>
</organism>
<dbReference type="PROSITE" id="PS00062">
    <property type="entry name" value="ALDOKETO_REDUCTASE_2"/>
    <property type="match status" value="1"/>
</dbReference>
<proteinExistence type="inferred from homology"/>
<keyword evidence="3" id="KW-0560">Oxidoreductase</keyword>
<dbReference type="GO" id="GO:0016616">
    <property type="term" value="F:oxidoreductase activity, acting on the CH-OH group of donors, NAD or NADP as acceptor"/>
    <property type="evidence" value="ECO:0007669"/>
    <property type="project" value="UniProtKB-ARBA"/>
</dbReference>
<dbReference type="InterPro" id="IPR020471">
    <property type="entry name" value="AKR"/>
</dbReference>
<dbReference type="PROSITE" id="PS00798">
    <property type="entry name" value="ALDOKETO_REDUCTASE_1"/>
    <property type="match status" value="1"/>
</dbReference>
<dbReference type="PANTHER" id="PTHR43827:SF3">
    <property type="entry name" value="NADP-DEPENDENT OXIDOREDUCTASE DOMAIN-CONTAINING PROTEIN"/>
    <property type="match status" value="1"/>
</dbReference>
<dbReference type="STRING" id="27342.A0A0H2RJC4"/>